<evidence type="ECO:0000256" key="4">
    <source>
        <dbReference type="ARBA" id="ARBA00022692"/>
    </source>
</evidence>
<feature type="transmembrane region" description="Helical" evidence="8">
    <location>
        <begin position="22"/>
        <end position="41"/>
    </location>
</feature>
<dbReference type="GO" id="GO:0006835">
    <property type="term" value="P:dicarboxylic acid transport"/>
    <property type="evidence" value="ECO:0007669"/>
    <property type="project" value="TreeGrafter"/>
</dbReference>
<evidence type="ECO:0000256" key="7">
    <source>
        <dbReference type="ARBA" id="ARBA00023136"/>
    </source>
</evidence>
<dbReference type="PANTHER" id="PTHR42865">
    <property type="entry name" value="PROTON/GLUTAMATE-ASPARTATE SYMPORTER"/>
    <property type="match status" value="1"/>
</dbReference>
<accession>A0A2M9XHG3</accession>
<dbReference type="PROSITE" id="PS00714">
    <property type="entry name" value="NA_DICARBOXYL_SYMP_2"/>
    <property type="match status" value="1"/>
</dbReference>
<dbReference type="GO" id="GO:0015293">
    <property type="term" value="F:symporter activity"/>
    <property type="evidence" value="ECO:0007669"/>
    <property type="project" value="UniProtKB-KW"/>
</dbReference>
<feature type="transmembrane region" description="Helical" evidence="8">
    <location>
        <begin position="353"/>
        <end position="372"/>
    </location>
</feature>
<dbReference type="AlphaFoldDB" id="A0A2M9XHG3"/>
<evidence type="ECO:0000313" key="9">
    <source>
        <dbReference type="EMBL" id="PJZ27100.1"/>
    </source>
</evidence>
<gene>
    <name evidence="9" type="ORF">CH357_00610</name>
</gene>
<evidence type="ECO:0000256" key="5">
    <source>
        <dbReference type="ARBA" id="ARBA00022847"/>
    </source>
</evidence>
<evidence type="ECO:0000313" key="10">
    <source>
        <dbReference type="Proteomes" id="UP000232196"/>
    </source>
</evidence>
<dbReference type="InterPro" id="IPR001991">
    <property type="entry name" value="Na-dicarboxylate_symporter"/>
</dbReference>
<evidence type="ECO:0000256" key="6">
    <source>
        <dbReference type="ARBA" id="ARBA00022989"/>
    </source>
</evidence>
<protein>
    <submittedName>
        <fullName evidence="9">C4-dicarboxylate transporter</fullName>
    </submittedName>
</protein>
<dbReference type="Proteomes" id="UP000232196">
    <property type="component" value="Unassembled WGS sequence"/>
</dbReference>
<dbReference type="InterPro" id="IPR036458">
    <property type="entry name" value="Na:dicarbo_symporter_sf"/>
</dbReference>
<dbReference type="InterPro" id="IPR018107">
    <property type="entry name" value="Na-dicarboxylate_symporter_CS"/>
</dbReference>
<reference evidence="9 10" key="1">
    <citation type="submission" date="2017-07" db="EMBL/GenBank/DDBJ databases">
        <title>Leptospira spp. isolated from tropical soils.</title>
        <authorList>
            <person name="Thibeaux R."/>
            <person name="Iraola G."/>
            <person name="Ferres I."/>
            <person name="Bierque E."/>
            <person name="Girault D."/>
            <person name="Soupe-Gilbert M.-E."/>
            <person name="Picardeau M."/>
            <person name="Goarant C."/>
        </authorList>
    </citation>
    <scope>NUCLEOTIDE SEQUENCE [LARGE SCALE GENOMIC DNA]</scope>
    <source>
        <strain evidence="9 10">MCA1-C-A1</strain>
    </source>
</reference>
<dbReference type="GO" id="GO:0005886">
    <property type="term" value="C:plasma membrane"/>
    <property type="evidence" value="ECO:0007669"/>
    <property type="project" value="UniProtKB-SubCell"/>
</dbReference>
<keyword evidence="4 8" id="KW-0812">Transmembrane</keyword>
<keyword evidence="2" id="KW-0813">Transport</keyword>
<sequence>MSDSKSNRNLPNAIKFLPFEKLWFRVLLGLVSGLLVGLYLSPENSLVAQEYSKPIISWLGLPGHFFLILLQIIMIPLVFCSIVLGIHAGETLENLKSFGLKAFLYFIFTTIIAVSIGIILASTIKPGSFVDPAGIPRVQVPSKITETSGTVSVDKVPELILSVLPRNPFQTFANGDMLGVVLLALLVGIAILSIEQQSAANVLPVFQAIFKTSMIFVQWAMKIAPFAVFGLIAQITAKIGLKVLLSLGVYFLTVLGGLVLVLIMYSIILILVTRKSPIWFFKQAGEVQLLAFSTSSSAAVLPFSLKTGIEKMGVSRKIAEFILPLGATVNMDGTALYQAVATVFLAQVYGIELTATNLTFVLIATVVASIGTPSTPGLGIVILASILAGVGVPTEGIGIILGVDRILDMCRTTVNVTGDLVACNVFQSIEDKKRPST</sequence>
<dbReference type="OrthoDB" id="9768885at2"/>
<evidence type="ECO:0000256" key="3">
    <source>
        <dbReference type="ARBA" id="ARBA00022475"/>
    </source>
</evidence>
<dbReference type="EMBL" id="NPDN01000001">
    <property type="protein sequence ID" value="PJZ27100.1"/>
    <property type="molecule type" value="Genomic_DNA"/>
</dbReference>
<keyword evidence="5" id="KW-0769">Symport</keyword>
<keyword evidence="6 8" id="KW-1133">Transmembrane helix</keyword>
<feature type="transmembrane region" description="Helical" evidence="8">
    <location>
        <begin position="249"/>
        <end position="272"/>
    </location>
</feature>
<proteinExistence type="predicted"/>
<dbReference type="Pfam" id="PF00375">
    <property type="entry name" value="SDF"/>
    <property type="match status" value="1"/>
</dbReference>
<comment type="caution">
    <text evidence="9">The sequence shown here is derived from an EMBL/GenBank/DDBJ whole genome shotgun (WGS) entry which is preliminary data.</text>
</comment>
<evidence type="ECO:0000256" key="8">
    <source>
        <dbReference type="SAM" id="Phobius"/>
    </source>
</evidence>
<feature type="transmembrane region" description="Helical" evidence="8">
    <location>
        <begin position="177"/>
        <end position="194"/>
    </location>
</feature>
<dbReference type="RefSeq" id="WP_100704849.1">
    <property type="nucleotide sequence ID" value="NZ_NPDL01000004.1"/>
</dbReference>
<comment type="subcellular location">
    <subcellularLocation>
        <location evidence="1">Cell membrane</location>
        <topology evidence="1">Multi-pass membrane protein</topology>
    </subcellularLocation>
</comment>
<keyword evidence="10" id="KW-1185">Reference proteome</keyword>
<feature type="transmembrane region" description="Helical" evidence="8">
    <location>
        <begin position="215"/>
        <end position="237"/>
    </location>
</feature>
<name>A0A2M9XHG3_9LEPT</name>
<feature type="transmembrane region" description="Helical" evidence="8">
    <location>
        <begin position="61"/>
        <end position="86"/>
    </location>
</feature>
<dbReference type="PANTHER" id="PTHR42865:SF7">
    <property type="entry name" value="PROTON_GLUTAMATE-ASPARTATE SYMPORTER"/>
    <property type="match status" value="1"/>
</dbReference>
<keyword evidence="7 8" id="KW-0472">Membrane</keyword>
<dbReference type="FunFam" id="1.10.3860.10:FF:000001">
    <property type="entry name" value="C4-dicarboxylate transport protein"/>
    <property type="match status" value="1"/>
</dbReference>
<dbReference type="Gene3D" id="1.10.3860.10">
    <property type="entry name" value="Sodium:dicarboxylate symporter"/>
    <property type="match status" value="1"/>
</dbReference>
<dbReference type="SUPFAM" id="SSF118215">
    <property type="entry name" value="Proton glutamate symport protein"/>
    <property type="match status" value="1"/>
</dbReference>
<feature type="transmembrane region" description="Helical" evidence="8">
    <location>
        <begin position="378"/>
        <end position="403"/>
    </location>
</feature>
<feature type="transmembrane region" description="Helical" evidence="8">
    <location>
        <begin position="98"/>
        <end position="121"/>
    </location>
</feature>
<evidence type="ECO:0000256" key="1">
    <source>
        <dbReference type="ARBA" id="ARBA00004651"/>
    </source>
</evidence>
<keyword evidence="3" id="KW-1003">Cell membrane</keyword>
<dbReference type="PRINTS" id="PR00173">
    <property type="entry name" value="EDTRNSPORT"/>
</dbReference>
<evidence type="ECO:0000256" key="2">
    <source>
        <dbReference type="ARBA" id="ARBA00022448"/>
    </source>
</evidence>
<organism evidence="9 10">
    <name type="scientific">Leptospira hartskeerlii</name>
    <dbReference type="NCBI Taxonomy" id="2023177"/>
    <lineage>
        <taxon>Bacteria</taxon>
        <taxon>Pseudomonadati</taxon>
        <taxon>Spirochaetota</taxon>
        <taxon>Spirochaetia</taxon>
        <taxon>Leptospirales</taxon>
        <taxon>Leptospiraceae</taxon>
        <taxon>Leptospira</taxon>
    </lineage>
</organism>